<dbReference type="InterPro" id="IPR049627">
    <property type="entry name" value="SLX8"/>
</dbReference>
<keyword evidence="3" id="KW-0862">Zinc</keyword>
<feature type="compositionally biased region" description="Polar residues" evidence="5">
    <location>
        <begin position="179"/>
        <end position="190"/>
    </location>
</feature>
<dbReference type="InterPro" id="IPR001841">
    <property type="entry name" value="Znf_RING"/>
</dbReference>
<dbReference type="STRING" id="93625.A0A409WKI5"/>
<dbReference type="AlphaFoldDB" id="A0A409WKI5"/>
<dbReference type="SMART" id="SM00184">
    <property type="entry name" value="RING"/>
    <property type="match status" value="1"/>
</dbReference>
<keyword evidence="8" id="KW-1185">Reference proteome</keyword>
<protein>
    <recommendedName>
        <fullName evidence="6">RING-type domain-containing protein</fullName>
    </recommendedName>
</protein>
<dbReference type="GO" id="GO:0140082">
    <property type="term" value="F:SUMO-ubiquitin ligase activity"/>
    <property type="evidence" value="ECO:0007669"/>
    <property type="project" value="TreeGrafter"/>
</dbReference>
<organism evidence="7 8">
    <name type="scientific">Psilocybe cyanescens</name>
    <dbReference type="NCBI Taxonomy" id="93625"/>
    <lineage>
        <taxon>Eukaryota</taxon>
        <taxon>Fungi</taxon>
        <taxon>Dikarya</taxon>
        <taxon>Basidiomycota</taxon>
        <taxon>Agaricomycotina</taxon>
        <taxon>Agaricomycetes</taxon>
        <taxon>Agaricomycetidae</taxon>
        <taxon>Agaricales</taxon>
        <taxon>Agaricineae</taxon>
        <taxon>Strophariaceae</taxon>
        <taxon>Psilocybe</taxon>
    </lineage>
</organism>
<dbReference type="GO" id="GO:0008270">
    <property type="term" value="F:zinc ion binding"/>
    <property type="evidence" value="ECO:0007669"/>
    <property type="project" value="UniProtKB-KW"/>
</dbReference>
<feature type="domain" description="RING-type" evidence="6">
    <location>
        <begin position="395"/>
        <end position="446"/>
    </location>
</feature>
<evidence type="ECO:0000256" key="3">
    <source>
        <dbReference type="ARBA" id="ARBA00022833"/>
    </source>
</evidence>
<evidence type="ECO:0000313" key="8">
    <source>
        <dbReference type="Proteomes" id="UP000283269"/>
    </source>
</evidence>
<dbReference type="GO" id="GO:0061630">
    <property type="term" value="F:ubiquitin protein ligase activity"/>
    <property type="evidence" value="ECO:0007669"/>
    <property type="project" value="InterPro"/>
</dbReference>
<dbReference type="PANTHER" id="PTHR47094">
    <property type="entry name" value="ELFLESS, ISOFORM B"/>
    <property type="match status" value="1"/>
</dbReference>
<dbReference type="CDD" id="cd16449">
    <property type="entry name" value="RING-HC"/>
    <property type="match status" value="1"/>
</dbReference>
<dbReference type="Gene3D" id="3.30.40.10">
    <property type="entry name" value="Zinc/RING finger domain, C3HC4 (zinc finger)"/>
    <property type="match status" value="1"/>
</dbReference>
<dbReference type="GO" id="GO:0032183">
    <property type="term" value="F:SUMO binding"/>
    <property type="evidence" value="ECO:0007669"/>
    <property type="project" value="TreeGrafter"/>
</dbReference>
<dbReference type="InterPro" id="IPR013083">
    <property type="entry name" value="Znf_RING/FYVE/PHD"/>
</dbReference>
<accession>A0A409WKI5</accession>
<feature type="region of interest" description="Disordered" evidence="5">
    <location>
        <begin position="29"/>
        <end position="285"/>
    </location>
</feature>
<dbReference type="GO" id="GO:0006511">
    <property type="term" value="P:ubiquitin-dependent protein catabolic process"/>
    <property type="evidence" value="ECO:0007669"/>
    <property type="project" value="TreeGrafter"/>
</dbReference>
<feature type="compositionally biased region" description="Polar residues" evidence="5">
    <location>
        <begin position="237"/>
        <end position="257"/>
    </location>
</feature>
<dbReference type="Pfam" id="PF00097">
    <property type="entry name" value="zf-C3HC4"/>
    <property type="match status" value="1"/>
</dbReference>
<proteinExistence type="predicted"/>
<name>A0A409WKI5_PSICY</name>
<gene>
    <name evidence="7" type="ORF">CVT25_002354</name>
</gene>
<feature type="compositionally biased region" description="Low complexity" evidence="5">
    <location>
        <begin position="319"/>
        <end position="334"/>
    </location>
</feature>
<dbReference type="GO" id="GO:0016567">
    <property type="term" value="P:protein ubiquitination"/>
    <property type="evidence" value="ECO:0007669"/>
    <property type="project" value="UniProtKB-UniPathway"/>
</dbReference>
<feature type="compositionally biased region" description="Polar residues" evidence="5">
    <location>
        <begin position="40"/>
        <end position="80"/>
    </location>
</feature>
<dbReference type="GO" id="GO:0033768">
    <property type="term" value="C:SUMO-targeted ubiquitin ligase complex"/>
    <property type="evidence" value="ECO:0007669"/>
    <property type="project" value="TreeGrafter"/>
</dbReference>
<evidence type="ECO:0000256" key="5">
    <source>
        <dbReference type="SAM" id="MobiDB-lite"/>
    </source>
</evidence>
<dbReference type="PROSITE" id="PS50089">
    <property type="entry name" value="ZF_RING_2"/>
    <property type="match status" value="1"/>
</dbReference>
<keyword evidence="2 4" id="KW-0863">Zinc-finger</keyword>
<evidence type="ECO:0000313" key="7">
    <source>
        <dbReference type="EMBL" id="PPQ79045.1"/>
    </source>
</evidence>
<reference evidence="7 8" key="1">
    <citation type="journal article" date="2018" name="Evol. Lett.">
        <title>Horizontal gene cluster transfer increased hallucinogenic mushroom diversity.</title>
        <authorList>
            <person name="Reynolds H.T."/>
            <person name="Vijayakumar V."/>
            <person name="Gluck-Thaler E."/>
            <person name="Korotkin H.B."/>
            <person name="Matheny P.B."/>
            <person name="Slot J.C."/>
        </authorList>
    </citation>
    <scope>NUCLEOTIDE SEQUENCE [LARGE SCALE GENOMIC DNA]</scope>
    <source>
        <strain evidence="7 8">2631</strain>
    </source>
</reference>
<feature type="region of interest" description="Disordered" evidence="5">
    <location>
        <begin position="319"/>
        <end position="383"/>
    </location>
</feature>
<dbReference type="SUPFAM" id="SSF57850">
    <property type="entry name" value="RING/U-box"/>
    <property type="match status" value="1"/>
</dbReference>
<dbReference type="OrthoDB" id="6270329at2759"/>
<dbReference type="InterPro" id="IPR018957">
    <property type="entry name" value="Znf_C3HC4_RING-type"/>
</dbReference>
<evidence type="ECO:0000256" key="4">
    <source>
        <dbReference type="PROSITE-ProRule" id="PRU00175"/>
    </source>
</evidence>
<keyword evidence="1" id="KW-0479">Metal-binding</keyword>
<dbReference type="InParanoid" id="A0A409WKI5"/>
<evidence type="ECO:0000259" key="6">
    <source>
        <dbReference type="PROSITE" id="PS50089"/>
    </source>
</evidence>
<sequence length="470" mass="49426">MEIDIPGDLQAPSTSRNLLPRSRAVSLARSEAAGAASISRPGSRNSSRSFQGEMQTGQGSSAFSYGISSRSSKPSQTTYFSPVEVGISDDLSVPSTSRNPLPRSRAASLVHSEVAGSAAGSRPGSRDSSRSFQPFQGDITARESAGIRGGISRETYGMHNIEQDSPVLTMGQGNGGQHSSGYYYQLQQTRPMGHPTHSEYDPFQNEASWPGHSFEASLAVEEDGSAASRRKRKRSGTPETSYSFSGTDHPSSWQTPSEMPPLRLAFERGSTSGSGSGSGSRSAAAMGFQSARFDLPSDTSSEQLWTTESDEVAGLLLGGDQSSQLSSSSGPSSQEHPPKIDRKGKGKARAKTPDPESVIEISDSPPAPAVKAEAPPARPASTSKPVLDPFSSYTCPICFSPPVNATLTPCGHICCGACLFAALKTTMQRATTTYPGVPEARCPVCRAIIPGWDGKGGGVIGLKARAIFRL</sequence>
<dbReference type="PANTHER" id="PTHR47094:SF1">
    <property type="entry name" value="RING-TYPE E3 UBIQUITIN TRANSFERASE"/>
    <property type="match status" value="1"/>
</dbReference>
<evidence type="ECO:0000256" key="1">
    <source>
        <dbReference type="ARBA" id="ARBA00022723"/>
    </source>
</evidence>
<comment type="caution">
    <text evidence="7">The sequence shown here is derived from an EMBL/GenBank/DDBJ whole genome shotgun (WGS) entry which is preliminary data.</text>
</comment>
<evidence type="ECO:0000256" key="2">
    <source>
        <dbReference type="ARBA" id="ARBA00022771"/>
    </source>
</evidence>
<dbReference type="Proteomes" id="UP000283269">
    <property type="component" value="Unassembled WGS sequence"/>
</dbReference>
<dbReference type="UniPathway" id="UPA00143"/>
<dbReference type="EMBL" id="NHYD01003395">
    <property type="protein sequence ID" value="PPQ79045.1"/>
    <property type="molecule type" value="Genomic_DNA"/>
</dbReference>
<feature type="region of interest" description="Disordered" evidence="5">
    <location>
        <begin position="1"/>
        <end position="20"/>
    </location>
</feature>